<proteinExistence type="inferred from homology"/>
<organism evidence="5 6">
    <name type="scientific">Actinoplanes derwentensis</name>
    <dbReference type="NCBI Taxonomy" id="113562"/>
    <lineage>
        <taxon>Bacteria</taxon>
        <taxon>Bacillati</taxon>
        <taxon>Actinomycetota</taxon>
        <taxon>Actinomycetes</taxon>
        <taxon>Micromonosporales</taxon>
        <taxon>Micromonosporaceae</taxon>
        <taxon>Actinoplanes</taxon>
    </lineage>
</organism>
<dbReference type="InterPro" id="IPR045851">
    <property type="entry name" value="AMP-bd_C_sf"/>
</dbReference>
<reference evidence="5 6" key="1">
    <citation type="submission" date="2016-10" db="EMBL/GenBank/DDBJ databases">
        <authorList>
            <person name="de Groot N.N."/>
        </authorList>
    </citation>
    <scope>NUCLEOTIDE SEQUENCE [LARGE SCALE GENOMIC DNA]</scope>
    <source>
        <strain evidence="5 6">DSM 43941</strain>
    </source>
</reference>
<dbReference type="InterPro" id="IPR000873">
    <property type="entry name" value="AMP-dep_synth/lig_dom"/>
</dbReference>
<dbReference type="PROSITE" id="PS00455">
    <property type="entry name" value="AMP_BINDING"/>
    <property type="match status" value="1"/>
</dbReference>
<dbReference type="CDD" id="cd04433">
    <property type="entry name" value="AFD_class_I"/>
    <property type="match status" value="1"/>
</dbReference>
<protein>
    <submittedName>
        <fullName evidence="5">Fatty-acyl-CoA synthase</fullName>
    </submittedName>
</protein>
<feature type="domain" description="AMP-binding enzyme C-terminal" evidence="4">
    <location>
        <begin position="456"/>
        <end position="531"/>
    </location>
</feature>
<accession>A0A1H2BGR6</accession>
<dbReference type="STRING" id="113562.SAMN04489716_4593"/>
<dbReference type="Proteomes" id="UP000198688">
    <property type="component" value="Chromosome I"/>
</dbReference>
<evidence type="ECO:0000259" key="4">
    <source>
        <dbReference type="Pfam" id="PF13193"/>
    </source>
</evidence>
<dbReference type="PANTHER" id="PTHR43201">
    <property type="entry name" value="ACYL-COA SYNTHETASE"/>
    <property type="match status" value="1"/>
</dbReference>
<dbReference type="InterPro" id="IPR042099">
    <property type="entry name" value="ANL_N_sf"/>
</dbReference>
<evidence type="ECO:0000259" key="3">
    <source>
        <dbReference type="Pfam" id="PF00501"/>
    </source>
</evidence>
<keyword evidence="6" id="KW-1185">Reference proteome</keyword>
<dbReference type="OrthoDB" id="9803968at2"/>
<dbReference type="Pfam" id="PF13193">
    <property type="entry name" value="AMP-binding_C"/>
    <property type="match status" value="1"/>
</dbReference>
<feature type="domain" description="AMP-dependent synthetase/ligase" evidence="3">
    <location>
        <begin position="50"/>
        <end position="408"/>
    </location>
</feature>
<dbReference type="Gene3D" id="3.40.50.12780">
    <property type="entry name" value="N-terminal domain of ligase-like"/>
    <property type="match status" value="1"/>
</dbReference>
<dbReference type="EMBL" id="LT629758">
    <property type="protein sequence ID" value="SDT57277.1"/>
    <property type="molecule type" value="Genomic_DNA"/>
</dbReference>
<evidence type="ECO:0000256" key="1">
    <source>
        <dbReference type="ARBA" id="ARBA00006432"/>
    </source>
</evidence>
<dbReference type="Gene3D" id="3.30.300.30">
    <property type="match status" value="1"/>
</dbReference>
<dbReference type="FunFam" id="3.30.300.30:FF:000008">
    <property type="entry name" value="2,3-dihydroxybenzoate-AMP ligase"/>
    <property type="match status" value="1"/>
</dbReference>
<dbReference type="InterPro" id="IPR025110">
    <property type="entry name" value="AMP-bd_C"/>
</dbReference>
<dbReference type="Pfam" id="PF00501">
    <property type="entry name" value="AMP-binding"/>
    <property type="match status" value="1"/>
</dbReference>
<dbReference type="InterPro" id="IPR020845">
    <property type="entry name" value="AMP-binding_CS"/>
</dbReference>
<keyword evidence="2" id="KW-0436">Ligase</keyword>
<gene>
    <name evidence="5" type="ORF">SAMN04489716_4593</name>
</gene>
<sequence length="542" mass="58723">MEGPIVSTLEHLHAVLRMHQIGIVNLLRPDRLLKAAGNNAKLGPQAALTEKAATEHPNAPALTDERGTWTYRQFFERSNALAHALRKVDLPPKSVIGVLARDHRGLALAITGTARAGLRLAMLNTGLAKSQLAEVIKRENVRFLMYDSEFADVVTEIPDDIPRYLSWADDDYQRPAGLLTVEELTAAEPITVPLPVPEKPGGFIILTSGTTGLPKGAPRTKVSPLASALIADRIDFPRQGTAVFASPLFHSTGFGAWTVGLSLANHAVLLRRFGAENILAAIAEHRAHMLVAVPTMLNRILALGPDVIAKYDTSSLKTVFLAGSALAPELSTRFQDVFGDVLYNVYGSTEVAVASVAKPAELRKSPGTVGKPPVTVHVALYDSEDRKITAVGEKGRIFVRTGIPFEGYTDGRHKQVIDGHMATGDQGHFDADGLLYIDGRDDDMIISGGENVYPQEVENLLAERADVMDAAVIGVDDADFGTRLRAFIVASEDSARDPQEIREFVRAGLARYKVPRDVIFVDELPRNATGKLLRRELPTGPV</sequence>
<dbReference type="GO" id="GO:0031956">
    <property type="term" value="F:medium-chain fatty acid-CoA ligase activity"/>
    <property type="evidence" value="ECO:0007669"/>
    <property type="project" value="TreeGrafter"/>
</dbReference>
<evidence type="ECO:0000313" key="5">
    <source>
        <dbReference type="EMBL" id="SDT57277.1"/>
    </source>
</evidence>
<evidence type="ECO:0000256" key="2">
    <source>
        <dbReference type="ARBA" id="ARBA00022598"/>
    </source>
</evidence>
<dbReference type="AlphaFoldDB" id="A0A1H2BGR6"/>
<evidence type="ECO:0000313" key="6">
    <source>
        <dbReference type="Proteomes" id="UP000198688"/>
    </source>
</evidence>
<dbReference type="SUPFAM" id="SSF56801">
    <property type="entry name" value="Acetyl-CoA synthetase-like"/>
    <property type="match status" value="1"/>
</dbReference>
<dbReference type="GO" id="GO:0006631">
    <property type="term" value="P:fatty acid metabolic process"/>
    <property type="evidence" value="ECO:0007669"/>
    <property type="project" value="TreeGrafter"/>
</dbReference>
<name>A0A1H2BGR6_9ACTN</name>
<comment type="similarity">
    <text evidence="1">Belongs to the ATP-dependent AMP-binding enzyme family.</text>
</comment>
<dbReference type="PANTHER" id="PTHR43201:SF5">
    <property type="entry name" value="MEDIUM-CHAIN ACYL-COA LIGASE ACSF2, MITOCHONDRIAL"/>
    <property type="match status" value="1"/>
</dbReference>